<keyword evidence="7" id="KW-0106">Calcium</keyword>
<dbReference type="Pfam" id="PF07474">
    <property type="entry name" value="G2F"/>
    <property type="match status" value="1"/>
</dbReference>
<dbReference type="GO" id="GO:0005886">
    <property type="term" value="C:plasma membrane"/>
    <property type="evidence" value="ECO:0007669"/>
    <property type="project" value="TreeGrafter"/>
</dbReference>
<feature type="signal peptide" evidence="13">
    <location>
        <begin position="1"/>
        <end position="31"/>
    </location>
</feature>
<evidence type="ECO:0000313" key="17">
    <source>
        <dbReference type="EMBL" id="OQR75260.1"/>
    </source>
</evidence>
<dbReference type="PROSITE" id="PS01186">
    <property type="entry name" value="EGF_2"/>
    <property type="match status" value="1"/>
</dbReference>
<reference evidence="17 18" key="1">
    <citation type="journal article" date="2017" name="Gigascience">
        <title>Draft genome of the honey bee ectoparasitic mite, Tropilaelaps mercedesae, is shaped by the parasitic life history.</title>
        <authorList>
            <person name="Dong X."/>
            <person name="Armstrong S.D."/>
            <person name="Xia D."/>
            <person name="Makepeace B.L."/>
            <person name="Darby A.C."/>
            <person name="Kadowaki T."/>
        </authorList>
    </citation>
    <scope>NUCLEOTIDE SEQUENCE [LARGE SCALE GENOMIC DNA]</scope>
    <source>
        <strain evidence="17">Wuxi-XJTLU</strain>
    </source>
</reference>
<evidence type="ECO:0000313" key="18">
    <source>
        <dbReference type="Proteomes" id="UP000192247"/>
    </source>
</evidence>
<dbReference type="GO" id="GO:0060070">
    <property type="term" value="P:canonical Wnt signaling pathway"/>
    <property type="evidence" value="ECO:0007669"/>
    <property type="project" value="TreeGrafter"/>
</dbReference>
<dbReference type="Gene3D" id="2.120.10.30">
    <property type="entry name" value="TolB, C-terminal domain"/>
    <property type="match status" value="1"/>
</dbReference>
<keyword evidence="6" id="KW-0677">Repeat</keyword>
<dbReference type="Pfam" id="PF06119">
    <property type="entry name" value="NIDO"/>
    <property type="match status" value="1"/>
</dbReference>
<proteinExistence type="predicted"/>
<dbReference type="GO" id="GO:0017147">
    <property type="term" value="F:Wnt-protein binding"/>
    <property type="evidence" value="ECO:0007669"/>
    <property type="project" value="TreeGrafter"/>
</dbReference>
<dbReference type="SMART" id="SM00539">
    <property type="entry name" value="NIDO"/>
    <property type="match status" value="1"/>
</dbReference>
<dbReference type="PROSITE" id="PS50993">
    <property type="entry name" value="NIDOGEN_G2"/>
    <property type="match status" value="1"/>
</dbReference>
<dbReference type="GO" id="GO:0007160">
    <property type="term" value="P:cell-matrix adhesion"/>
    <property type="evidence" value="ECO:0007669"/>
    <property type="project" value="InterPro"/>
</dbReference>
<evidence type="ECO:0000259" key="14">
    <source>
        <dbReference type="PROSITE" id="PS50026"/>
    </source>
</evidence>
<evidence type="ECO:0000256" key="10">
    <source>
        <dbReference type="PROSITE-ProRule" id="PRU00076"/>
    </source>
</evidence>
<comment type="subcellular location">
    <subcellularLocation>
        <location evidence="1">Secreted</location>
        <location evidence="1">Extracellular space</location>
        <location evidence="1">Extracellular matrix</location>
    </subcellularLocation>
</comment>
<comment type="caution">
    <text evidence="10">Lacks conserved residue(s) required for the propagation of feature annotation.</text>
</comment>
<evidence type="ECO:0000256" key="2">
    <source>
        <dbReference type="ARBA" id="ARBA00022525"/>
    </source>
</evidence>
<dbReference type="EMBL" id="MNPL01006625">
    <property type="protein sequence ID" value="OQR75260.1"/>
    <property type="molecule type" value="Genomic_DNA"/>
</dbReference>
<dbReference type="InterPro" id="IPR050778">
    <property type="entry name" value="Cueball_EGF_LRP_Nidogen"/>
</dbReference>
<feature type="domain" description="NIDO" evidence="16">
    <location>
        <begin position="104"/>
        <end position="268"/>
    </location>
</feature>
<dbReference type="SMART" id="SM00181">
    <property type="entry name" value="EGF"/>
    <property type="match status" value="5"/>
</dbReference>
<dbReference type="SUPFAM" id="SSF54511">
    <property type="entry name" value="GFP-like"/>
    <property type="match status" value="1"/>
</dbReference>
<dbReference type="InterPro" id="IPR009030">
    <property type="entry name" value="Growth_fac_rcpt_cys_sf"/>
</dbReference>
<keyword evidence="8" id="KW-1015">Disulfide bond</keyword>
<dbReference type="InterPro" id="IPR009017">
    <property type="entry name" value="GFP"/>
</dbReference>
<evidence type="ECO:0000256" key="9">
    <source>
        <dbReference type="ARBA" id="ARBA00023180"/>
    </source>
</evidence>
<feature type="domain" description="Nidogen G2 beta-barrel" evidence="15">
    <location>
        <begin position="348"/>
        <end position="582"/>
    </location>
</feature>
<dbReference type="FunCoup" id="A0A1V9XP20">
    <property type="interactions" value="22"/>
</dbReference>
<keyword evidence="5 13" id="KW-0732">Signal</keyword>
<dbReference type="SMART" id="SM00682">
    <property type="entry name" value="G2F"/>
    <property type="match status" value="1"/>
</dbReference>
<dbReference type="FunFam" id="2.120.10.30:FF:000241">
    <property type="entry name" value="Low-density lipoprotein receptor-related protein 6"/>
    <property type="match status" value="1"/>
</dbReference>
<feature type="repeat" description="LDL-receptor class B" evidence="11">
    <location>
        <begin position="868"/>
        <end position="911"/>
    </location>
</feature>
<dbReference type="STRING" id="418985.A0A1V9XP20"/>
<dbReference type="PROSITE" id="PS50026">
    <property type="entry name" value="EGF_3"/>
    <property type="match status" value="1"/>
</dbReference>
<evidence type="ECO:0000256" key="5">
    <source>
        <dbReference type="ARBA" id="ARBA00022729"/>
    </source>
</evidence>
<dbReference type="OrthoDB" id="6375837at2759"/>
<dbReference type="SMART" id="SM00135">
    <property type="entry name" value="LY"/>
    <property type="match status" value="5"/>
</dbReference>
<protein>
    <submittedName>
        <fullName evidence="17">Nidogen-1-like</fullName>
    </submittedName>
</protein>
<evidence type="ECO:0000259" key="16">
    <source>
        <dbReference type="PROSITE" id="PS51220"/>
    </source>
</evidence>
<feature type="compositionally biased region" description="Basic and acidic residues" evidence="12">
    <location>
        <begin position="164"/>
        <end position="182"/>
    </location>
</feature>
<dbReference type="Proteomes" id="UP000192247">
    <property type="component" value="Unassembled WGS sequence"/>
</dbReference>
<evidence type="ECO:0000256" key="12">
    <source>
        <dbReference type="SAM" id="MobiDB-lite"/>
    </source>
</evidence>
<dbReference type="AlphaFoldDB" id="A0A1V9XP20"/>
<keyword evidence="9" id="KW-0325">Glycoprotein</keyword>
<comment type="caution">
    <text evidence="17">The sequence shown here is derived from an EMBL/GenBank/DDBJ whole genome shotgun (WGS) entry which is preliminary data.</text>
</comment>
<keyword evidence="2" id="KW-0964">Secreted</keyword>
<feature type="repeat" description="LDL-receptor class B" evidence="11">
    <location>
        <begin position="826"/>
        <end position="867"/>
    </location>
</feature>
<dbReference type="PANTHER" id="PTHR46513">
    <property type="entry name" value="VITELLOGENIN RECEPTOR-LIKE PROTEIN-RELATED-RELATED"/>
    <property type="match status" value="1"/>
</dbReference>
<evidence type="ECO:0000256" key="11">
    <source>
        <dbReference type="PROSITE-ProRule" id="PRU00461"/>
    </source>
</evidence>
<feature type="repeat" description="LDL-receptor class B" evidence="11">
    <location>
        <begin position="912"/>
        <end position="956"/>
    </location>
</feature>
<feature type="domain" description="EGF-like" evidence="14">
    <location>
        <begin position="623"/>
        <end position="666"/>
    </location>
</feature>
<dbReference type="GO" id="GO:0042813">
    <property type="term" value="F:Wnt receptor activity"/>
    <property type="evidence" value="ECO:0007669"/>
    <property type="project" value="TreeGrafter"/>
</dbReference>
<dbReference type="PROSITE" id="PS51120">
    <property type="entry name" value="LDLRB"/>
    <property type="match status" value="3"/>
</dbReference>
<dbReference type="InterPro" id="IPR003886">
    <property type="entry name" value="NIDO_dom"/>
</dbReference>
<dbReference type="InterPro" id="IPR011042">
    <property type="entry name" value="6-blade_b-propeller_TolB-like"/>
</dbReference>
<dbReference type="InterPro" id="IPR006605">
    <property type="entry name" value="G2_nidogen/fibulin_G2F"/>
</dbReference>
<keyword evidence="18" id="KW-1185">Reference proteome</keyword>
<evidence type="ECO:0000259" key="15">
    <source>
        <dbReference type="PROSITE" id="PS50993"/>
    </source>
</evidence>
<dbReference type="PANTHER" id="PTHR46513:SF13">
    <property type="entry name" value="EGF-LIKE DOMAIN-CONTAINING PROTEIN"/>
    <property type="match status" value="1"/>
</dbReference>
<feature type="region of interest" description="Disordered" evidence="12">
    <location>
        <begin position="162"/>
        <end position="182"/>
    </location>
</feature>
<feature type="chain" id="PRO_5012709424" evidence="13">
    <location>
        <begin position="32"/>
        <end position="1124"/>
    </location>
</feature>
<keyword evidence="3" id="KW-0272">Extracellular matrix</keyword>
<dbReference type="PROSITE" id="PS51220">
    <property type="entry name" value="NIDO"/>
    <property type="match status" value="1"/>
</dbReference>
<dbReference type="InParanoid" id="A0A1V9XP20"/>
<evidence type="ECO:0000256" key="6">
    <source>
        <dbReference type="ARBA" id="ARBA00022737"/>
    </source>
</evidence>
<dbReference type="Pfam" id="PF00058">
    <property type="entry name" value="Ldl_recept_b"/>
    <property type="match status" value="3"/>
</dbReference>
<dbReference type="Gene3D" id="2.40.155.10">
    <property type="entry name" value="Green fluorescent protein"/>
    <property type="match status" value="1"/>
</dbReference>
<accession>A0A1V9XP20</accession>
<dbReference type="InterPro" id="IPR000742">
    <property type="entry name" value="EGF"/>
</dbReference>
<evidence type="ECO:0000256" key="1">
    <source>
        <dbReference type="ARBA" id="ARBA00004498"/>
    </source>
</evidence>
<dbReference type="SUPFAM" id="SSF63825">
    <property type="entry name" value="YWTD domain"/>
    <property type="match status" value="1"/>
</dbReference>
<organism evidence="17 18">
    <name type="scientific">Tropilaelaps mercedesae</name>
    <dbReference type="NCBI Taxonomy" id="418985"/>
    <lineage>
        <taxon>Eukaryota</taxon>
        <taxon>Metazoa</taxon>
        <taxon>Ecdysozoa</taxon>
        <taxon>Arthropoda</taxon>
        <taxon>Chelicerata</taxon>
        <taxon>Arachnida</taxon>
        <taxon>Acari</taxon>
        <taxon>Parasitiformes</taxon>
        <taxon>Mesostigmata</taxon>
        <taxon>Gamasina</taxon>
        <taxon>Dermanyssoidea</taxon>
        <taxon>Laelapidae</taxon>
        <taxon>Tropilaelaps</taxon>
    </lineage>
</organism>
<name>A0A1V9XP20_9ACAR</name>
<evidence type="ECO:0000256" key="3">
    <source>
        <dbReference type="ARBA" id="ARBA00022530"/>
    </source>
</evidence>
<sequence length="1124" mass="123132">MGVSKLLAWQSPLCVLAVLIGVSSRMPGAAGFDQPITLFAFGQDDEVLEPGVPSREMRLSFPITVASQLYSSVYISEDGLLSFGHPPSNYIMPLESNRLPSVAAFFSDINVTALDEGKVYFREETRNIEALIRFDNLVAQYFDEDVTTKSMVVATWFRVSPSTRQERPTGHNHHETDRHAPTEKNTFQLAIGSSEGRSYAALSYPAGALGWAQSTASPTGVNWAQAGLSDGKGQKIIFKESGGPRMLTLDRRSNIGEKGTFLFRLGPLLESAPPPPSSSTSIGGRTTCDLNDDPCHPQAQCTDVDVSERSVNDGVPSVRNGGVRGFCCECARGQVGDGYLCLDEGAIPAYRIIGHMEGELNGQVLGYTDIYGFANASSGTTFLSLTVQQPDLANNIQALFAASGGVHWMFGRTPHGGKSGFLLSAGRFNRSTEINFLQDGSRVTIEESFQGLTFENMIRVNTVVQGKLPSIRSSLRLQVPEYVNVFYRTRPGELRSNSSQQLQFVSESSHTYHNPASAEEPLDYNVLQSIRFEENPCDEDLLDDPYKVIVNRASVRTDERSAPARVIMHAEVDIRVANLAKDPCDTADCGDAFCVPNGDSDYRCLCDHGAEFRRGKCVHLAPRVRTCADSGHLLQCQRNAVCVDTSRGPFCRCEDGFHDTGNRACERVGAQPSVEGDPRVHGVASPVAGGGPLPETCSRPCHPMAYCVRNGPEATCRCMEGTIGDGISECRLVTCHDDPQLCPSGAHCVSASCRCMPGYVGDGSQCTKEERFDRLRHMADRLIYSRGMTILELPTVPSGQQTPARLIALGDDTSEIVGVTVDCDHEHIYWTDSINGKIFRSKTDGKYREEVISGLLQPEGIAVDSSSRNLFWVDSELKKIQVASIDNFAHTYTLVEEGLDSPRGIAIHPQRGKVYFSDRSLTYPRIESISMDGTDRTELIRGDLKVPNMLAVDSEADELCWTDAGRKTIECVSLDPSLAPIVGHRRVVYRSDALRSKLFGIATYQNRIYWTDWEIPVVYMLDRANSSGSGFQPARFLPMSGGSSRLYSLALAPKHCPRVRTPCEIRRGDCPFMCLPTDSYGRSCVCPDSVRMVQAIKLDSSSSNSFIHPTDRPTKSLIAIGSLM</sequence>
<evidence type="ECO:0000256" key="8">
    <source>
        <dbReference type="ARBA" id="ARBA00023157"/>
    </source>
</evidence>
<gene>
    <name evidence="17" type="ORF">BIW11_03286</name>
</gene>
<evidence type="ECO:0000256" key="4">
    <source>
        <dbReference type="ARBA" id="ARBA00022536"/>
    </source>
</evidence>
<dbReference type="CDD" id="cd00053">
    <property type="entry name" value="EGF"/>
    <property type="match status" value="1"/>
</dbReference>
<dbReference type="InterPro" id="IPR000033">
    <property type="entry name" value="LDLR_classB_rpt"/>
</dbReference>
<dbReference type="SUPFAM" id="SSF57184">
    <property type="entry name" value="Growth factor receptor domain"/>
    <property type="match status" value="2"/>
</dbReference>
<evidence type="ECO:0000256" key="13">
    <source>
        <dbReference type="SAM" id="SignalP"/>
    </source>
</evidence>
<keyword evidence="4 10" id="KW-0245">EGF-like domain</keyword>
<evidence type="ECO:0000256" key="7">
    <source>
        <dbReference type="ARBA" id="ARBA00022837"/>
    </source>
</evidence>